<dbReference type="Proteomes" id="UP000729402">
    <property type="component" value="Unassembled WGS sequence"/>
</dbReference>
<keyword evidence="3" id="KW-1185">Reference proteome</keyword>
<gene>
    <name evidence="2" type="ORF">GUJ93_ZPchr0010g8096</name>
</gene>
<reference evidence="2" key="1">
    <citation type="journal article" date="2021" name="bioRxiv">
        <title>Whole Genome Assembly and Annotation of Northern Wild Rice, Zizania palustris L., Supports a Whole Genome Duplication in the Zizania Genus.</title>
        <authorList>
            <person name="Haas M."/>
            <person name="Kono T."/>
            <person name="Macchietto M."/>
            <person name="Millas R."/>
            <person name="McGilp L."/>
            <person name="Shao M."/>
            <person name="Duquette J."/>
            <person name="Hirsch C.N."/>
            <person name="Kimball J."/>
        </authorList>
    </citation>
    <scope>NUCLEOTIDE SEQUENCE</scope>
    <source>
        <tissue evidence="2">Fresh leaf tissue</tissue>
    </source>
</reference>
<accession>A0A8J5W8I3</accession>
<dbReference type="AlphaFoldDB" id="A0A8J5W8I3"/>
<evidence type="ECO:0000256" key="1">
    <source>
        <dbReference type="SAM" id="MobiDB-lite"/>
    </source>
</evidence>
<organism evidence="2 3">
    <name type="scientific">Zizania palustris</name>
    <name type="common">Northern wild rice</name>
    <dbReference type="NCBI Taxonomy" id="103762"/>
    <lineage>
        <taxon>Eukaryota</taxon>
        <taxon>Viridiplantae</taxon>
        <taxon>Streptophyta</taxon>
        <taxon>Embryophyta</taxon>
        <taxon>Tracheophyta</taxon>
        <taxon>Spermatophyta</taxon>
        <taxon>Magnoliopsida</taxon>
        <taxon>Liliopsida</taxon>
        <taxon>Poales</taxon>
        <taxon>Poaceae</taxon>
        <taxon>BOP clade</taxon>
        <taxon>Oryzoideae</taxon>
        <taxon>Oryzeae</taxon>
        <taxon>Zizaniinae</taxon>
        <taxon>Zizania</taxon>
    </lineage>
</organism>
<proteinExistence type="predicted"/>
<evidence type="ECO:0000313" key="3">
    <source>
        <dbReference type="Proteomes" id="UP000729402"/>
    </source>
</evidence>
<reference evidence="2" key="2">
    <citation type="submission" date="2021-02" db="EMBL/GenBank/DDBJ databases">
        <authorList>
            <person name="Kimball J.A."/>
            <person name="Haas M.W."/>
            <person name="Macchietto M."/>
            <person name="Kono T."/>
            <person name="Duquette J."/>
            <person name="Shao M."/>
        </authorList>
    </citation>
    <scope>NUCLEOTIDE SEQUENCE</scope>
    <source>
        <tissue evidence="2">Fresh leaf tissue</tissue>
    </source>
</reference>
<evidence type="ECO:0000313" key="2">
    <source>
        <dbReference type="EMBL" id="KAG8084436.1"/>
    </source>
</evidence>
<dbReference type="EMBL" id="JAAALK010000082">
    <property type="protein sequence ID" value="KAG8084436.1"/>
    <property type="molecule type" value="Genomic_DNA"/>
</dbReference>
<sequence>MILAFVVQRMNANSDNSLVCSKRRSPSSLIPCRSAGVGEGESERRIQPAPDWAGRSAPPVLALSPSPRQPPDLVNQVQFFFRKAS</sequence>
<comment type="caution">
    <text evidence="2">The sequence shown here is derived from an EMBL/GenBank/DDBJ whole genome shotgun (WGS) entry which is preliminary data.</text>
</comment>
<feature type="region of interest" description="Disordered" evidence="1">
    <location>
        <begin position="31"/>
        <end position="57"/>
    </location>
</feature>
<name>A0A8J5W8I3_ZIZPA</name>
<protein>
    <submittedName>
        <fullName evidence="2">Uncharacterized protein</fullName>
    </submittedName>
</protein>